<dbReference type="OrthoDB" id="118896at2"/>
<dbReference type="AlphaFoldDB" id="A0A099KWJ6"/>
<organism evidence="3 4">
    <name type="scientific">Colwellia psychrerythraea</name>
    <name type="common">Vibrio psychroerythus</name>
    <dbReference type="NCBI Taxonomy" id="28229"/>
    <lineage>
        <taxon>Bacteria</taxon>
        <taxon>Pseudomonadati</taxon>
        <taxon>Pseudomonadota</taxon>
        <taxon>Gammaproteobacteria</taxon>
        <taxon>Alteromonadales</taxon>
        <taxon>Colwelliaceae</taxon>
        <taxon>Colwellia</taxon>
    </lineage>
</organism>
<dbReference type="Gene3D" id="3.30.160.670">
    <property type="match status" value="1"/>
</dbReference>
<feature type="signal peptide" evidence="1">
    <location>
        <begin position="1"/>
        <end position="23"/>
    </location>
</feature>
<evidence type="ECO:0000313" key="3">
    <source>
        <dbReference type="EMBL" id="KGJ94023.1"/>
    </source>
</evidence>
<dbReference type="Pfam" id="PF13590">
    <property type="entry name" value="DUF4136"/>
    <property type="match status" value="1"/>
</dbReference>
<keyword evidence="1" id="KW-0732">Signal</keyword>
<reference evidence="3 4" key="1">
    <citation type="submission" date="2014-08" db="EMBL/GenBank/DDBJ databases">
        <title>Genomic and Phenotypic Diversity of Colwellia psychrerythraea strains from Disparate Marine Basins.</title>
        <authorList>
            <person name="Techtmann S.M."/>
            <person name="Stelling S.C."/>
            <person name="Utturkar S.M."/>
            <person name="Alshibli N."/>
            <person name="Harris A."/>
            <person name="Brown S.D."/>
            <person name="Hazen T.C."/>
        </authorList>
    </citation>
    <scope>NUCLEOTIDE SEQUENCE [LARGE SCALE GENOMIC DNA]</scope>
    <source>
        <strain evidence="3 4">GAB14E</strain>
    </source>
</reference>
<evidence type="ECO:0000313" key="4">
    <source>
        <dbReference type="Proteomes" id="UP000029868"/>
    </source>
</evidence>
<accession>A0A099KWJ6</accession>
<dbReference type="Proteomes" id="UP000029868">
    <property type="component" value="Unassembled WGS sequence"/>
</dbReference>
<protein>
    <recommendedName>
        <fullName evidence="2">DUF4136 domain-containing protein</fullName>
    </recommendedName>
</protein>
<dbReference type="InterPro" id="IPR025411">
    <property type="entry name" value="DUF4136"/>
</dbReference>
<name>A0A099KWJ6_COLPS</name>
<dbReference type="EMBL" id="JQEC01000021">
    <property type="protein sequence ID" value="KGJ94023.1"/>
    <property type="molecule type" value="Genomic_DNA"/>
</dbReference>
<evidence type="ECO:0000256" key="1">
    <source>
        <dbReference type="SAM" id="SignalP"/>
    </source>
</evidence>
<feature type="domain" description="DUF4136" evidence="2">
    <location>
        <begin position="24"/>
        <end position="180"/>
    </location>
</feature>
<proteinExistence type="predicted"/>
<dbReference type="PROSITE" id="PS51257">
    <property type="entry name" value="PROKAR_LIPOPROTEIN"/>
    <property type="match status" value="1"/>
</dbReference>
<evidence type="ECO:0000259" key="2">
    <source>
        <dbReference type="Pfam" id="PF13590"/>
    </source>
</evidence>
<sequence>MNKIILIPLFLLVLSGCTTTYTANTDRDEEYDFQTIQSYFVTGDAKHKNPMISDIDRNRLNDAIDNEFNVQGLIATDEENADVLISYFVVTKDKMKIRSSGHSPSYGYSSRYGHAYGYSYGASNISTKNYTEGTFVIDIIDNKTKETVWRSTLVKPIKHYKTREQREQAVTELVNTMFADIQT</sequence>
<comment type="caution">
    <text evidence="3">The sequence shown here is derived from an EMBL/GenBank/DDBJ whole genome shotgun (WGS) entry which is preliminary data.</text>
</comment>
<feature type="chain" id="PRO_5001957405" description="DUF4136 domain-containing protein" evidence="1">
    <location>
        <begin position="24"/>
        <end position="183"/>
    </location>
</feature>
<gene>
    <name evidence="3" type="ORF">GAB14E_2578</name>
</gene>
<dbReference type="RefSeq" id="WP_033082213.1">
    <property type="nucleotide sequence ID" value="NZ_JQEC01000021.1"/>
</dbReference>
<dbReference type="PATRIC" id="fig|28229.3.peg.2198"/>